<dbReference type="GO" id="GO:0005686">
    <property type="term" value="C:U2 snRNP"/>
    <property type="evidence" value="ECO:0007669"/>
    <property type="project" value="TreeGrafter"/>
</dbReference>
<dbReference type="CDD" id="cd12281">
    <property type="entry name" value="RRM1_TatSF1_like"/>
    <property type="match status" value="1"/>
</dbReference>
<dbReference type="PROSITE" id="PS50102">
    <property type="entry name" value="RRM"/>
    <property type="match status" value="1"/>
</dbReference>
<comment type="caution">
    <text evidence="8">The sequence shown here is derived from an EMBL/GenBank/DDBJ whole genome shotgun (WGS) entry which is preliminary data.</text>
</comment>
<dbReference type="GO" id="GO:0005684">
    <property type="term" value="C:U2-type spliceosomal complex"/>
    <property type="evidence" value="ECO:0007669"/>
    <property type="project" value="TreeGrafter"/>
</dbReference>
<keyword evidence="2" id="KW-0677">Repeat</keyword>
<feature type="domain" description="RRM" evidence="7">
    <location>
        <begin position="156"/>
        <end position="242"/>
    </location>
</feature>
<feature type="region of interest" description="Disordered" evidence="6">
    <location>
        <begin position="87"/>
        <end position="117"/>
    </location>
</feature>
<keyword evidence="9" id="KW-1185">Reference proteome</keyword>
<proteinExistence type="predicted"/>
<keyword evidence="3 5" id="KW-0694">RNA-binding</keyword>
<dbReference type="PANTHER" id="PTHR15608">
    <property type="entry name" value="SPLICING FACTOR U2AF-ASSOCIATED PROTEIN 2"/>
    <property type="match status" value="1"/>
</dbReference>
<evidence type="ECO:0000256" key="6">
    <source>
        <dbReference type="SAM" id="MobiDB-lite"/>
    </source>
</evidence>
<evidence type="ECO:0000259" key="7">
    <source>
        <dbReference type="PROSITE" id="PS50102"/>
    </source>
</evidence>
<dbReference type="InterPro" id="IPR034392">
    <property type="entry name" value="TatSF1-like_RRM1"/>
</dbReference>
<dbReference type="OMA" id="FHSAYDA"/>
<sequence>MEDQLIWYYVDTSEQEPEKQTKGPISIRDIDVMLRTSIITSYTYVFKEGFTEWKPIFQVEELKFFLDEQEHEMVQITCGKEIKTEDQQQQKIQQQDEKEKEKEEAVEQLEDDESFEQLNDEQRMEILKKKIEKNRKKSQKEKEKKKNQWYTPKINTNVYVEGLPQDITMEEMKVFFSKAGIIRINPETLQPTIKIYRDQNGNCKGDGLISYKMVESVQTAKEMLDGLHIRPDVIVKVTEAVFEQKGQYRKRENKKIDKLQKALARQKEMTQMAEEGQEDDGKGLKILIFKNLYSPTQAQNPEFMNQLYGELLLKIEALQIYVQKLEFFKEHPQGVAKVKFHSAYDAEVCLTNLNGIELNQRKIHIQYWDGKENFKSSIESKEVEEQRLDEFGQWLEEQEDSDKEDKNDKIE</sequence>
<feature type="compositionally biased region" description="Basic and acidic residues" evidence="6">
    <location>
        <begin position="87"/>
        <end position="105"/>
    </location>
</feature>
<keyword evidence="1" id="KW-0507">mRNA processing</keyword>
<feature type="region of interest" description="Disordered" evidence="6">
    <location>
        <begin position="392"/>
        <end position="411"/>
    </location>
</feature>
<dbReference type="Proteomes" id="UP000688137">
    <property type="component" value="Unassembled WGS sequence"/>
</dbReference>
<protein>
    <recommendedName>
        <fullName evidence="7">RRM domain-containing protein</fullName>
    </recommendedName>
</protein>
<dbReference type="InterPro" id="IPR034393">
    <property type="entry name" value="TatSF1-like"/>
</dbReference>
<evidence type="ECO:0000256" key="2">
    <source>
        <dbReference type="ARBA" id="ARBA00022737"/>
    </source>
</evidence>
<dbReference type="InterPro" id="IPR025640">
    <property type="entry name" value="GYF_2"/>
</dbReference>
<feature type="compositionally biased region" description="Acidic residues" evidence="6">
    <location>
        <begin position="106"/>
        <end position="117"/>
    </location>
</feature>
<keyword evidence="4" id="KW-0508">mRNA splicing</keyword>
<dbReference type="InterPro" id="IPR000504">
    <property type="entry name" value="RRM_dom"/>
</dbReference>
<dbReference type="GO" id="GO:0000398">
    <property type="term" value="P:mRNA splicing, via spliceosome"/>
    <property type="evidence" value="ECO:0007669"/>
    <property type="project" value="InterPro"/>
</dbReference>
<gene>
    <name evidence="8" type="ORF">PPRIM_AZ9-3.1.T0400083</name>
</gene>
<evidence type="ECO:0000313" key="9">
    <source>
        <dbReference type="Proteomes" id="UP000688137"/>
    </source>
</evidence>
<dbReference type="Pfam" id="PF14237">
    <property type="entry name" value="GYF_2"/>
    <property type="match status" value="1"/>
</dbReference>
<evidence type="ECO:0000256" key="3">
    <source>
        <dbReference type="ARBA" id="ARBA00022884"/>
    </source>
</evidence>
<evidence type="ECO:0000313" key="8">
    <source>
        <dbReference type="EMBL" id="CAD8067043.1"/>
    </source>
</evidence>
<name>A0A8S1LNU3_PARPR</name>
<organism evidence="8 9">
    <name type="scientific">Paramecium primaurelia</name>
    <dbReference type="NCBI Taxonomy" id="5886"/>
    <lineage>
        <taxon>Eukaryota</taxon>
        <taxon>Sar</taxon>
        <taxon>Alveolata</taxon>
        <taxon>Ciliophora</taxon>
        <taxon>Intramacronucleata</taxon>
        <taxon>Oligohymenophorea</taxon>
        <taxon>Peniculida</taxon>
        <taxon>Parameciidae</taxon>
        <taxon>Paramecium</taxon>
    </lineage>
</organism>
<dbReference type="SMART" id="SM00360">
    <property type="entry name" value="RRM"/>
    <property type="match status" value="1"/>
</dbReference>
<dbReference type="GO" id="GO:0003723">
    <property type="term" value="F:RNA binding"/>
    <property type="evidence" value="ECO:0007669"/>
    <property type="project" value="UniProtKB-UniRule"/>
</dbReference>
<dbReference type="Pfam" id="PF00076">
    <property type="entry name" value="RRM_1"/>
    <property type="match status" value="2"/>
</dbReference>
<dbReference type="PANTHER" id="PTHR15608:SF0">
    <property type="entry name" value="HIV TAT-SPECIFIC FACTOR 1"/>
    <property type="match status" value="1"/>
</dbReference>
<accession>A0A8S1LNU3</accession>
<dbReference type="FunFam" id="3.30.70.330:FF:000202">
    <property type="entry name" value="HIV Tat-specific factor 1"/>
    <property type="match status" value="1"/>
</dbReference>
<evidence type="ECO:0000256" key="4">
    <source>
        <dbReference type="ARBA" id="ARBA00023187"/>
    </source>
</evidence>
<evidence type="ECO:0000256" key="1">
    <source>
        <dbReference type="ARBA" id="ARBA00022664"/>
    </source>
</evidence>
<evidence type="ECO:0000256" key="5">
    <source>
        <dbReference type="PROSITE-ProRule" id="PRU00176"/>
    </source>
</evidence>
<dbReference type="AlphaFoldDB" id="A0A8S1LNU3"/>
<dbReference type="EMBL" id="CAJJDM010000039">
    <property type="protein sequence ID" value="CAD8067043.1"/>
    <property type="molecule type" value="Genomic_DNA"/>
</dbReference>
<reference evidence="8" key="1">
    <citation type="submission" date="2021-01" db="EMBL/GenBank/DDBJ databases">
        <authorList>
            <consortium name="Genoscope - CEA"/>
            <person name="William W."/>
        </authorList>
    </citation>
    <scope>NUCLEOTIDE SEQUENCE</scope>
</reference>